<gene>
    <name evidence="4" type="ORF">UABAM_02467</name>
</gene>
<proteinExistence type="predicted"/>
<evidence type="ECO:0000256" key="2">
    <source>
        <dbReference type="PROSITE-ProRule" id="PRU00169"/>
    </source>
</evidence>
<name>A0A5S9IM81_UABAM</name>
<keyword evidence="4" id="KW-0238">DNA-binding</keyword>
<dbReference type="InterPro" id="IPR011006">
    <property type="entry name" value="CheY-like_superfamily"/>
</dbReference>
<dbReference type="InterPro" id="IPR050595">
    <property type="entry name" value="Bact_response_regulator"/>
</dbReference>
<dbReference type="Gene3D" id="3.40.50.2300">
    <property type="match status" value="1"/>
</dbReference>
<reference evidence="4 5" key="1">
    <citation type="submission" date="2019-08" db="EMBL/GenBank/DDBJ databases">
        <title>Complete genome sequence of Candidatus Uab amorphum.</title>
        <authorList>
            <person name="Shiratori T."/>
            <person name="Suzuki S."/>
            <person name="Kakizawa Y."/>
            <person name="Ishida K."/>
        </authorList>
    </citation>
    <scope>NUCLEOTIDE SEQUENCE [LARGE SCALE GENOMIC DNA]</scope>
    <source>
        <strain evidence="4 5">SRT547</strain>
    </source>
</reference>
<dbReference type="Proteomes" id="UP000326354">
    <property type="component" value="Chromosome"/>
</dbReference>
<evidence type="ECO:0000256" key="1">
    <source>
        <dbReference type="ARBA" id="ARBA00022553"/>
    </source>
</evidence>
<dbReference type="SMART" id="SM00448">
    <property type="entry name" value="REC"/>
    <property type="match status" value="1"/>
</dbReference>
<keyword evidence="5" id="KW-1185">Reference proteome</keyword>
<dbReference type="RefSeq" id="WP_151968286.1">
    <property type="nucleotide sequence ID" value="NZ_AP019860.1"/>
</dbReference>
<accession>A0A5S9IM81</accession>
<protein>
    <submittedName>
        <fullName evidence="4">DNA-binding response regulator</fullName>
    </submittedName>
</protein>
<feature type="modified residue" description="4-aspartylphosphate" evidence="2">
    <location>
        <position position="52"/>
    </location>
</feature>
<dbReference type="KEGG" id="uam:UABAM_02467"/>
<dbReference type="PROSITE" id="PS50110">
    <property type="entry name" value="RESPONSE_REGULATORY"/>
    <property type="match status" value="1"/>
</dbReference>
<dbReference type="AlphaFoldDB" id="A0A5S9IM81"/>
<dbReference type="GO" id="GO:0003677">
    <property type="term" value="F:DNA binding"/>
    <property type="evidence" value="ECO:0007669"/>
    <property type="project" value="UniProtKB-KW"/>
</dbReference>
<dbReference type="EMBL" id="AP019860">
    <property type="protein sequence ID" value="BBM84111.1"/>
    <property type="molecule type" value="Genomic_DNA"/>
</dbReference>
<dbReference type="Pfam" id="PF00072">
    <property type="entry name" value="Response_reg"/>
    <property type="match status" value="1"/>
</dbReference>
<sequence>MKKILVIDDEASLIKLLKRVLEKKGYSVAAYTDERAGLAAFNKEQYDLLAVDFNLRSISGEQIICEVKSKDPSFPVLIMSGKTNDFVEKKAYENTYFMLKPFSITEFAERVKVLLES</sequence>
<dbReference type="CDD" id="cd00156">
    <property type="entry name" value="REC"/>
    <property type="match status" value="1"/>
</dbReference>
<dbReference type="PANTHER" id="PTHR44591">
    <property type="entry name" value="STRESS RESPONSE REGULATOR PROTEIN 1"/>
    <property type="match status" value="1"/>
</dbReference>
<feature type="domain" description="Response regulatory" evidence="3">
    <location>
        <begin position="3"/>
        <end position="115"/>
    </location>
</feature>
<dbReference type="InterPro" id="IPR001789">
    <property type="entry name" value="Sig_transdc_resp-reg_receiver"/>
</dbReference>
<dbReference type="OrthoDB" id="290734at2"/>
<organism evidence="4 5">
    <name type="scientific">Uabimicrobium amorphum</name>
    <dbReference type="NCBI Taxonomy" id="2596890"/>
    <lineage>
        <taxon>Bacteria</taxon>
        <taxon>Pseudomonadati</taxon>
        <taxon>Planctomycetota</taxon>
        <taxon>Candidatus Uabimicrobiia</taxon>
        <taxon>Candidatus Uabimicrobiales</taxon>
        <taxon>Candidatus Uabimicrobiaceae</taxon>
        <taxon>Candidatus Uabimicrobium</taxon>
    </lineage>
</organism>
<evidence type="ECO:0000313" key="4">
    <source>
        <dbReference type="EMBL" id="BBM84111.1"/>
    </source>
</evidence>
<dbReference type="SUPFAM" id="SSF52172">
    <property type="entry name" value="CheY-like"/>
    <property type="match status" value="1"/>
</dbReference>
<keyword evidence="1 2" id="KW-0597">Phosphoprotein</keyword>
<evidence type="ECO:0000313" key="5">
    <source>
        <dbReference type="Proteomes" id="UP000326354"/>
    </source>
</evidence>
<evidence type="ECO:0000259" key="3">
    <source>
        <dbReference type="PROSITE" id="PS50110"/>
    </source>
</evidence>
<dbReference type="GO" id="GO:0000160">
    <property type="term" value="P:phosphorelay signal transduction system"/>
    <property type="evidence" value="ECO:0007669"/>
    <property type="project" value="InterPro"/>
</dbReference>
<dbReference type="PANTHER" id="PTHR44591:SF3">
    <property type="entry name" value="RESPONSE REGULATORY DOMAIN-CONTAINING PROTEIN"/>
    <property type="match status" value="1"/>
</dbReference>